<accession>A0A094WCN3</accession>
<dbReference type="EMBL" id="JPGK01000006">
    <property type="protein sequence ID" value="KGA93417.1"/>
    <property type="molecule type" value="Genomic_DNA"/>
</dbReference>
<comment type="caution">
    <text evidence="2">The sequence shown here is derived from an EMBL/GenBank/DDBJ whole genome shotgun (WGS) entry which is preliminary data.</text>
</comment>
<evidence type="ECO:0000313" key="2">
    <source>
        <dbReference type="EMBL" id="KGA93417.1"/>
    </source>
</evidence>
<evidence type="ECO:0000256" key="1">
    <source>
        <dbReference type="SAM" id="MobiDB-lite"/>
    </source>
</evidence>
<organism evidence="2 3">
    <name type="scientific">Leptospirillum ferriphilum</name>
    <dbReference type="NCBI Taxonomy" id="178606"/>
    <lineage>
        <taxon>Bacteria</taxon>
        <taxon>Pseudomonadati</taxon>
        <taxon>Nitrospirota</taxon>
        <taxon>Nitrospiria</taxon>
        <taxon>Nitrospirales</taxon>
        <taxon>Nitrospiraceae</taxon>
        <taxon>Leptospirillum</taxon>
    </lineage>
</organism>
<dbReference type="Proteomes" id="UP000029452">
    <property type="component" value="Unassembled WGS sequence"/>
</dbReference>
<evidence type="ECO:0000313" key="3">
    <source>
        <dbReference type="Proteomes" id="UP000029452"/>
    </source>
</evidence>
<gene>
    <name evidence="2" type="ORF">LptCag_0030</name>
</gene>
<proteinExistence type="predicted"/>
<feature type="compositionally biased region" description="Polar residues" evidence="1">
    <location>
        <begin position="7"/>
        <end position="19"/>
    </location>
</feature>
<feature type="region of interest" description="Disordered" evidence="1">
    <location>
        <begin position="1"/>
        <end position="24"/>
    </location>
</feature>
<dbReference type="AlphaFoldDB" id="A0A094WCN3"/>
<sequence>MCFIPRGQTSSGKHSSSEQAKLVEKSREGILPRRFLTNKRHLVRQTRSAHFPLPVRMARIL</sequence>
<name>A0A094WCN3_9BACT</name>
<protein>
    <submittedName>
        <fullName evidence="2">Uncharacterized protein</fullName>
    </submittedName>
</protein>
<reference evidence="2 3" key="1">
    <citation type="submission" date="2014-06" db="EMBL/GenBank/DDBJ databases">
        <title>Draft genome sequence of iron oxidizing acidophile Leptospirillum ferriphilum DSM14647.</title>
        <authorList>
            <person name="Cardenas J.P."/>
            <person name="Lazcano M."/>
            <person name="Ossandon F.J."/>
            <person name="Corbett M."/>
            <person name="Holmes D.S."/>
            <person name="Watkin E."/>
        </authorList>
    </citation>
    <scope>NUCLEOTIDE SEQUENCE [LARGE SCALE GENOMIC DNA]</scope>
    <source>
        <strain evidence="2 3">DSM 14647</strain>
    </source>
</reference>